<protein>
    <submittedName>
        <fullName evidence="1">Uncharacterized protein</fullName>
    </submittedName>
</protein>
<comment type="caution">
    <text evidence="1">The sequence shown here is derived from an EMBL/GenBank/DDBJ whole genome shotgun (WGS) entry which is preliminary data.</text>
</comment>
<dbReference type="Proteomes" id="UP000062788">
    <property type="component" value="Unassembled WGS sequence"/>
</dbReference>
<proteinExistence type="predicted"/>
<gene>
    <name evidence="1" type="ORF">WS67_21015</name>
</gene>
<accession>A0A118DM99</accession>
<keyword evidence="2" id="KW-1185">Reference proteome</keyword>
<name>A0A118DM99_9BURK</name>
<reference evidence="1 2" key="1">
    <citation type="submission" date="2015-11" db="EMBL/GenBank/DDBJ databases">
        <title>Expanding the genomic diversity of Burkholderia species for the development of highly accurate diagnostics.</title>
        <authorList>
            <person name="Sahl J."/>
            <person name="Keim P."/>
            <person name="Wagner D."/>
        </authorList>
    </citation>
    <scope>NUCLEOTIDE SEQUENCE [LARGE SCALE GENOMIC DNA]</scope>
    <source>
        <strain evidence="1 2">TSV85</strain>
    </source>
</reference>
<sequence length="76" mass="7897">MRREGSGTGSSAGAQLGLRVVFAMITICVARQAIDFSRASAHTAWARDCQGGQPSRGWQSGAHRVRADACASFSGG</sequence>
<organism evidence="1 2">
    <name type="scientific">Burkholderia singularis</name>
    <dbReference type="NCBI Taxonomy" id="1503053"/>
    <lineage>
        <taxon>Bacteria</taxon>
        <taxon>Pseudomonadati</taxon>
        <taxon>Pseudomonadota</taxon>
        <taxon>Betaproteobacteria</taxon>
        <taxon>Burkholderiales</taxon>
        <taxon>Burkholderiaceae</taxon>
        <taxon>Burkholderia</taxon>
        <taxon>pseudomallei group</taxon>
    </lineage>
</organism>
<evidence type="ECO:0000313" key="2">
    <source>
        <dbReference type="Proteomes" id="UP000062788"/>
    </source>
</evidence>
<evidence type="ECO:0000313" key="1">
    <source>
        <dbReference type="EMBL" id="KVE24578.1"/>
    </source>
</evidence>
<dbReference type="EMBL" id="LOWA01000054">
    <property type="protein sequence ID" value="KVE24578.1"/>
    <property type="molecule type" value="Genomic_DNA"/>
</dbReference>
<dbReference type="AlphaFoldDB" id="A0A118DM99"/>